<proteinExistence type="predicted"/>
<dbReference type="Gene3D" id="6.20.20.10">
    <property type="match status" value="1"/>
</dbReference>
<dbReference type="InterPro" id="IPR036410">
    <property type="entry name" value="HSP_DnaJ_Cys-rich_dom_sf"/>
</dbReference>
<protein>
    <submittedName>
        <fullName evidence="1">Putative amidoligase enzyme</fullName>
    </submittedName>
</protein>
<dbReference type="AlphaFoldDB" id="A0A1V5ZK77"/>
<dbReference type="GO" id="GO:0016874">
    <property type="term" value="F:ligase activity"/>
    <property type="evidence" value="ECO:0007669"/>
    <property type="project" value="UniProtKB-KW"/>
</dbReference>
<accession>A0A1V5ZK77</accession>
<sequence length="618" mass="71744">MIYTYIENYLKSEFTFGFELEGWVAENDNYTRHDFEKFAKKFFTSQLNKNIDISTIKMSNDSSIAPSSEPCDYCNDSGEVPCELCNGSGTVLNDDDRLTRCPDCEGSGYIPCHVCGDVNLRSFEWASPVFKITPQNISNVIKFLQLSIKENFVNTNESCGFHIHIGLPDKYTIIENRLWVLLHLAINTEMRNKITYYKDFRFVNDDYATFEIIDDIQNTIFDLSRQHSSVEEYYRGLYLYLTTDKYTVLRQHPQGTLEWRGPRDFMNNKTIKTIKGFFIEVFIPFVKFMVDCVNNETIDIGNVTLNKKDFREYYIQNMSKSRIAELNNNLKRNSRFSSEQDFSILPKLISKNKWISKLNFFNCILSETKNINEEKVLLIKNGNINSGIAFKCGILKCSIKNATFYNTKIFESHVDTSYFKDAKCAHTVFYESSGYIEDSSYNKYINCEIEIKNSLRDTFSGDKTIRGENFTSSSFVNVNINCNNAQKCNINECKIIGGYYKNCSILNFHYGLDGQFDNCVFIVNSPPSYHLKNISENGKYIDCLIKLPGIGHIQLINNLNYMFDYNNLSYILKNNIYTKTKYKLNKEKVESFIQEHKNTYDNYIGNFYMQLGNLLAGE</sequence>
<organism evidence="1">
    <name type="scientific">candidate division CPR1 bacterium ADurb.Bin160</name>
    <dbReference type="NCBI Taxonomy" id="1852826"/>
    <lineage>
        <taxon>Bacteria</taxon>
        <taxon>candidate division CPR1</taxon>
    </lineage>
</organism>
<dbReference type="EMBL" id="MWDB01000043">
    <property type="protein sequence ID" value="OQB40458.1"/>
    <property type="molecule type" value="Genomic_DNA"/>
</dbReference>
<evidence type="ECO:0000313" key="1">
    <source>
        <dbReference type="EMBL" id="OQB40458.1"/>
    </source>
</evidence>
<name>A0A1V5ZK77_9BACT</name>
<keyword evidence="1" id="KW-0436">Ligase</keyword>
<comment type="caution">
    <text evidence="1">The sequence shown here is derived from an EMBL/GenBank/DDBJ whole genome shotgun (WGS) entry which is preliminary data.</text>
</comment>
<gene>
    <name evidence="1" type="ORF">BWY04_01331</name>
</gene>
<dbReference type="PANTHER" id="PTHR15852">
    <property type="entry name" value="PLASTID TRANSCRIPTIONALLY ACTIVE PROTEIN"/>
    <property type="match status" value="1"/>
</dbReference>
<dbReference type="SUPFAM" id="SSF57938">
    <property type="entry name" value="DnaJ/Hsp40 cysteine-rich domain"/>
    <property type="match status" value="1"/>
</dbReference>
<dbReference type="Proteomes" id="UP000485621">
    <property type="component" value="Unassembled WGS sequence"/>
</dbReference>
<reference evidence="1" key="1">
    <citation type="submission" date="2017-02" db="EMBL/GenBank/DDBJ databases">
        <title>Delving into the versatile metabolic prowess of the omnipresent phylum Bacteroidetes.</title>
        <authorList>
            <person name="Nobu M.K."/>
            <person name="Mei R."/>
            <person name="Narihiro T."/>
            <person name="Kuroda K."/>
            <person name="Liu W.-T."/>
        </authorList>
    </citation>
    <scope>NUCLEOTIDE SEQUENCE</scope>
    <source>
        <strain evidence="1">ADurb.Bin160</strain>
    </source>
</reference>
<dbReference type="PANTHER" id="PTHR15852:SF54">
    <property type="entry name" value="PROTEIN SSUH2 HOMOLOG"/>
    <property type="match status" value="1"/>
</dbReference>